<evidence type="ECO:0000256" key="1">
    <source>
        <dbReference type="SAM" id="Phobius"/>
    </source>
</evidence>
<sequence>MKKKNHIIISLLVVIIGITLTSQVYISKANVSNTYSMQKLQSTLAQKIIRFHVIADNDTDESQQLKMKVKNETLKYMKTLLTGTEDLSTTRDILENNLENIKNFALDVVEKEGYEYNVSAEFENCYFPIKEYGSLIFPAGYYDALKIKLGKAEGRNWWCVMYPNLCFVEGSYAVVNDEVKETLEGMLTPDEYHMLLQGNNTKISFKYLKFLNN</sequence>
<feature type="transmembrane region" description="Helical" evidence="1">
    <location>
        <begin position="7"/>
        <end position="26"/>
    </location>
</feature>
<keyword evidence="1" id="KW-0472">Membrane</keyword>
<dbReference type="OrthoDB" id="9793324at2"/>
<dbReference type="NCBIfam" id="TIGR02837">
    <property type="entry name" value="spore_II_R"/>
    <property type="match status" value="1"/>
</dbReference>
<evidence type="ECO:0000313" key="2">
    <source>
        <dbReference type="EMBL" id="KAB1434280.1"/>
    </source>
</evidence>
<comment type="caution">
    <text evidence="2">The sequence shown here is derived from an EMBL/GenBank/DDBJ whole genome shotgun (WGS) entry which is preliminary data.</text>
</comment>
<dbReference type="AlphaFoldDB" id="A0A7V7QH95"/>
<dbReference type="EMBL" id="WAGX01000008">
    <property type="protein sequence ID" value="KAB1434280.1"/>
    <property type="molecule type" value="Genomic_DNA"/>
</dbReference>
<organism evidence="2 3">
    <name type="scientific">Candidatus Galacturonatibacter soehngenii</name>
    <dbReference type="NCBI Taxonomy" id="2307010"/>
    <lineage>
        <taxon>Bacteria</taxon>
        <taxon>Bacillati</taxon>
        <taxon>Bacillota</taxon>
        <taxon>Clostridia</taxon>
        <taxon>Lachnospirales</taxon>
        <taxon>Lachnospiraceae</taxon>
        <taxon>Candidatus Galacturonatibacter</taxon>
    </lineage>
</organism>
<evidence type="ECO:0000313" key="3">
    <source>
        <dbReference type="Proteomes" id="UP000461768"/>
    </source>
</evidence>
<keyword evidence="1" id="KW-1133">Transmembrane helix</keyword>
<gene>
    <name evidence="2" type="primary">spoIIR</name>
    <name evidence="2" type="ORF">F7O84_17470</name>
</gene>
<proteinExistence type="predicted"/>
<dbReference type="Pfam" id="PF09551">
    <property type="entry name" value="Spore_II_R"/>
    <property type="match status" value="1"/>
</dbReference>
<reference evidence="2 3" key="2">
    <citation type="submission" date="2020-02" db="EMBL/GenBank/DDBJ databases">
        <title>Candidatus Galacturonibacter soehngenii shows hetero-acetogenic catabolism of galacturonic acid but lacks a canonical carbon monoxide dehydrogenase/acetyl-CoA synthase complex.</title>
        <authorList>
            <person name="Diender M."/>
            <person name="Stouten G.R."/>
            <person name="Petersen J.F."/>
            <person name="Nielsen P.H."/>
            <person name="Dueholm M.S."/>
            <person name="Pronk J.T."/>
            <person name="Van Loosdrecht M.C.M."/>
        </authorList>
    </citation>
    <scope>NUCLEOTIDE SEQUENCE [LARGE SCALE GENOMIC DNA]</scope>
    <source>
        <strain evidence="2">GalUA</strain>
    </source>
</reference>
<keyword evidence="1" id="KW-0812">Transmembrane</keyword>
<dbReference type="RefSeq" id="WP_151148253.1">
    <property type="nucleotide sequence ID" value="NZ_WAGX01000008.1"/>
</dbReference>
<name>A0A7V7QH95_9FIRM</name>
<dbReference type="Proteomes" id="UP000461768">
    <property type="component" value="Unassembled WGS sequence"/>
</dbReference>
<reference evidence="2 3" key="1">
    <citation type="submission" date="2019-09" db="EMBL/GenBank/DDBJ databases">
        <authorList>
            <person name="Valk L.C."/>
        </authorList>
    </citation>
    <scope>NUCLEOTIDE SEQUENCE [LARGE SCALE GENOMIC DNA]</scope>
    <source>
        <strain evidence="2">GalUA</strain>
    </source>
</reference>
<dbReference type="InterPro" id="IPR014202">
    <property type="entry name" value="Spore_II_R"/>
</dbReference>
<accession>A0A7V7QH95</accession>
<keyword evidence="3" id="KW-1185">Reference proteome</keyword>
<protein>
    <submittedName>
        <fullName evidence="2">Stage II sporulation protein R</fullName>
    </submittedName>
</protein>